<keyword evidence="1" id="KW-1133">Transmembrane helix</keyword>
<proteinExistence type="predicted"/>
<protein>
    <recommendedName>
        <fullName evidence="3">Transmembrane protein</fullName>
    </recommendedName>
</protein>
<accession>A0A396H960</accession>
<keyword evidence="1" id="KW-0812">Transmembrane</keyword>
<keyword evidence="1" id="KW-0472">Membrane</keyword>
<dbReference type="Gramene" id="rna33987">
    <property type="protein sequence ID" value="RHN49776.1"/>
    <property type="gene ID" value="gene33987"/>
</dbReference>
<dbReference type="EMBL" id="PSQE01000006">
    <property type="protein sequence ID" value="RHN49776.1"/>
    <property type="molecule type" value="Genomic_DNA"/>
</dbReference>
<name>A0A396H960_MEDTR</name>
<comment type="caution">
    <text evidence="2">The sequence shown here is derived from an EMBL/GenBank/DDBJ whole genome shotgun (WGS) entry which is preliminary data.</text>
</comment>
<dbReference type="AlphaFoldDB" id="A0A396H960"/>
<evidence type="ECO:0008006" key="3">
    <source>
        <dbReference type="Google" id="ProtNLM"/>
    </source>
</evidence>
<evidence type="ECO:0000256" key="1">
    <source>
        <dbReference type="SAM" id="Phobius"/>
    </source>
</evidence>
<feature type="transmembrane region" description="Helical" evidence="1">
    <location>
        <begin position="12"/>
        <end position="32"/>
    </location>
</feature>
<dbReference type="Proteomes" id="UP000265566">
    <property type="component" value="Chromosome 6"/>
</dbReference>
<organism evidence="2">
    <name type="scientific">Medicago truncatula</name>
    <name type="common">Barrel medic</name>
    <name type="synonym">Medicago tribuloides</name>
    <dbReference type="NCBI Taxonomy" id="3880"/>
    <lineage>
        <taxon>Eukaryota</taxon>
        <taxon>Viridiplantae</taxon>
        <taxon>Streptophyta</taxon>
        <taxon>Embryophyta</taxon>
        <taxon>Tracheophyta</taxon>
        <taxon>Spermatophyta</taxon>
        <taxon>Magnoliopsida</taxon>
        <taxon>eudicotyledons</taxon>
        <taxon>Gunneridae</taxon>
        <taxon>Pentapetalae</taxon>
        <taxon>rosids</taxon>
        <taxon>fabids</taxon>
        <taxon>Fabales</taxon>
        <taxon>Fabaceae</taxon>
        <taxon>Papilionoideae</taxon>
        <taxon>50 kb inversion clade</taxon>
        <taxon>NPAAA clade</taxon>
        <taxon>Hologalegina</taxon>
        <taxon>IRL clade</taxon>
        <taxon>Trifolieae</taxon>
        <taxon>Medicago</taxon>
    </lineage>
</organism>
<evidence type="ECO:0000313" key="2">
    <source>
        <dbReference type="EMBL" id="RHN49776.1"/>
    </source>
</evidence>
<dbReference type="PROSITE" id="PS51257">
    <property type="entry name" value="PROKAR_LIPOPROTEIN"/>
    <property type="match status" value="1"/>
</dbReference>
<feature type="transmembrane region" description="Helical" evidence="1">
    <location>
        <begin position="74"/>
        <end position="97"/>
    </location>
</feature>
<sequence length="118" mass="14305">MYLLQFRLLDGFFKNICNTFYLIWLSCVWIVWRDRNARIFKHQEDFIHHLLDKIKLQSYWWMKATHPNFAFNYYMWWLNPLLCLGSCSLVSIVLRYISAACSRNVSPCSSFVFRCINC</sequence>
<gene>
    <name evidence="2" type="ORF">MtrunA17_Chr6g0450221</name>
</gene>
<reference evidence="2" key="1">
    <citation type="journal article" date="2018" name="Nat. Plants">
        <title>Whole-genome landscape of Medicago truncatula symbiotic genes.</title>
        <authorList>
            <person name="Pecrix Y."/>
            <person name="Gamas P."/>
            <person name="Carrere S."/>
        </authorList>
    </citation>
    <scope>NUCLEOTIDE SEQUENCE</scope>
    <source>
        <tissue evidence="2">Leaves</tissue>
    </source>
</reference>